<dbReference type="PANTHER" id="PTHR31920:SF108">
    <property type="entry name" value="B3 DOMAIN-CONTAINING TRANSCRIPTION FACTOR VRN1-LIKE"/>
    <property type="match status" value="1"/>
</dbReference>
<dbReference type="InterPro" id="IPR050655">
    <property type="entry name" value="Plant_B3_domain"/>
</dbReference>
<accession>A0ABU6XLT7</accession>
<evidence type="ECO:0000256" key="3">
    <source>
        <dbReference type="ARBA" id="ARBA00023125"/>
    </source>
</evidence>
<feature type="domain" description="TF-B3" evidence="7">
    <location>
        <begin position="19"/>
        <end position="112"/>
    </location>
</feature>
<dbReference type="Gene3D" id="2.40.330.10">
    <property type="entry name" value="DNA-binding pseudobarrel domain"/>
    <property type="match status" value="1"/>
</dbReference>
<evidence type="ECO:0000256" key="6">
    <source>
        <dbReference type="SAM" id="MobiDB-lite"/>
    </source>
</evidence>
<keyword evidence="9" id="KW-1185">Reference proteome</keyword>
<feature type="region of interest" description="Disordered" evidence="6">
    <location>
        <begin position="135"/>
        <end position="195"/>
    </location>
</feature>
<feature type="compositionally biased region" description="Basic and acidic residues" evidence="6">
    <location>
        <begin position="155"/>
        <end position="166"/>
    </location>
</feature>
<keyword evidence="2" id="KW-0805">Transcription regulation</keyword>
<evidence type="ECO:0000256" key="5">
    <source>
        <dbReference type="ARBA" id="ARBA00023242"/>
    </source>
</evidence>
<keyword evidence="3" id="KW-0238">DNA-binding</keyword>
<dbReference type="InterPro" id="IPR015300">
    <property type="entry name" value="DNA-bd_pseudobarrel_sf"/>
</dbReference>
<name>A0ABU6XLT7_9FABA</name>
<dbReference type="EMBL" id="JASCZI010211960">
    <property type="protein sequence ID" value="MED6197738.1"/>
    <property type="molecule type" value="Genomic_DNA"/>
</dbReference>
<evidence type="ECO:0000259" key="7">
    <source>
        <dbReference type="PROSITE" id="PS50863"/>
    </source>
</evidence>
<evidence type="ECO:0000313" key="8">
    <source>
        <dbReference type="EMBL" id="MED6197738.1"/>
    </source>
</evidence>
<comment type="caution">
    <text evidence="8">The sequence shown here is derived from an EMBL/GenBank/DDBJ whole genome shotgun (WGS) entry which is preliminary data.</text>
</comment>
<reference evidence="8 9" key="1">
    <citation type="journal article" date="2023" name="Plants (Basel)">
        <title>Bridging the Gap: Combining Genomics and Transcriptomics Approaches to Understand Stylosanthes scabra, an Orphan Legume from the Brazilian Caatinga.</title>
        <authorList>
            <person name="Ferreira-Neto J.R.C."/>
            <person name="da Silva M.D."/>
            <person name="Binneck E."/>
            <person name="de Melo N.F."/>
            <person name="da Silva R.H."/>
            <person name="de Melo A.L.T.M."/>
            <person name="Pandolfi V."/>
            <person name="Bustamante F.O."/>
            <person name="Brasileiro-Vidal A.C."/>
            <person name="Benko-Iseppon A.M."/>
        </authorList>
    </citation>
    <scope>NUCLEOTIDE SEQUENCE [LARGE SCALE GENOMIC DNA]</scope>
    <source>
        <tissue evidence="8">Leaves</tissue>
    </source>
</reference>
<protein>
    <recommendedName>
        <fullName evidence="7">TF-B3 domain-containing protein</fullName>
    </recommendedName>
</protein>
<dbReference type="PROSITE" id="PS50863">
    <property type="entry name" value="B3"/>
    <property type="match status" value="1"/>
</dbReference>
<dbReference type="SUPFAM" id="SSF101936">
    <property type="entry name" value="DNA-binding pseudobarrel domain"/>
    <property type="match status" value="1"/>
</dbReference>
<dbReference type="Pfam" id="PF02362">
    <property type="entry name" value="B3"/>
    <property type="match status" value="1"/>
</dbReference>
<dbReference type="SMART" id="SM01019">
    <property type="entry name" value="B3"/>
    <property type="match status" value="1"/>
</dbReference>
<dbReference type="CDD" id="cd10017">
    <property type="entry name" value="B3_DNA"/>
    <property type="match status" value="1"/>
</dbReference>
<comment type="subcellular location">
    <subcellularLocation>
        <location evidence="1">Nucleus</location>
    </subcellularLocation>
</comment>
<sequence>MASSTSQQNKYHSPSTVIRFLKIVLKKSLQDGTLKVPKKFSKKYGDGLPNPVYIKPPDGTEWELDWTKQDGEVLFEKGWKEFAKYYSLDAGHLLWFEYNGTSEIEVHILDPSCLEIDYPSNDNSVVISKKQQLQKIKEKAAPKPSSPSRSKRLKRTAETTDEEGRPDTQNWKQNASSEEETQLKMPTRRRKRPYLNGSYFTPYHGTCITPEAPSLANYNQLWLKCS</sequence>
<evidence type="ECO:0000256" key="2">
    <source>
        <dbReference type="ARBA" id="ARBA00023015"/>
    </source>
</evidence>
<gene>
    <name evidence="8" type="ORF">PIB30_059456</name>
</gene>
<keyword evidence="5" id="KW-0539">Nucleus</keyword>
<proteinExistence type="predicted"/>
<feature type="compositionally biased region" description="Polar residues" evidence="6">
    <location>
        <begin position="167"/>
        <end position="176"/>
    </location>
</feature>
<dbReference type="Proteomes" id="UP001341840">
    <property type="component" value="Unassembled WGS sequence"/>
</dbReference>
<evidence type="ECO:0000313" key="9">
    <source>
        <dbReference type="Proteomes" id="UP001341840"/>
    </source>
</evidence>
<keyword evidence="4" id="KW-0804">Transcription</keyword>
<evidence type="ECO:0000256" key="4">
    <source>
        <dbReference type="ARBA" id="ARBA00023163"/>
    </source>
</evidence>
<dbReference type="PANTHER" id="PTHR31920">
    <property type="entry name" value="B3 DOMAIN-CONTAINING"/>
    <property type="match status" value="1"/>
</dbReference>
<organism evidence="8 9">
    <name type="scientific">Stylosanthes scabra</name>
    <dbReference type="NCBI Taxonomy" id="79078"/>
    <lineage>
        <taxon>Eukaryota</taxon>
        <taxon>Viridiplantae</taxon>
        <taxon>Streptophyta</taxon>
        <taxon>Embryophyta</taxon>
        <taxon>Tracheophyta</taxon>
        <taxon>Spermatophyta</taxon>
        <taxon>Magnoliopsida</taxon>
        <taxon>eudicotyledons</taxon>
        <taxon>Gunneridae</taxon>
        <taxon>Pentapetalae</taxon>
        <taxon>rosids</taxon>
        <taxon>fabids</taxon>
        <taxon>Fabales</taxon>
        <taxon>Fabaceae</taxon>
        <taxon>Papilionoideae</taxon>
        <taxon>50 kb inversion clade</taxon>
        <taxon>dalbergioids sensu lato</taxon>
        <taxon>Dalbergieae</taxon>
        <taxon>Pterocarpus clade</taxon>
        <taxon>Stylosanthes</taxon>
    </lineage>
</organism>
<dbReference type="InterPro" id="IPR003340">
    <property type="entry name" value="B3_DNA-bd"/>
</dbReference>
<evidence type="ECO:0000256" key="1">
    <source>
        <dbReference type="ARBA" id="ARBA00004123"/>
    </source>
</evidence>